<dbReference type="GO" id="GO:0043565">
    <property type="term" value="F:sequence-specific DNA binding"/>
    <property type="evidence" value="ECO:0007669"/>
    <property type="project" value="InterPro"/>
</dbReference>
<organism evidence="5 6">
    <name type="scientific">Cesiribacter andamanensis AMV16</name>
    <dbReference type="NCBI Taxonomy" id="1279009"/>
    <lineage>
        <taxon>Bacteria</taxon>
        <taxon>Pseudomonadati</taxon>
        <taxon>Bacteroidota</taxon>
        <taxon>Cytophagia</taxon>
        <taxon>Cytophagales</taxon>
        <taxon>Cesiribacteraceae</taxon>
        <taxon>Cesiribacter</taxon>
    </lineage>
</organism>
<dbReference type="EMBL" id="AODQ01000016">
    <property type="protein sequence ID" value="EMR03843.1"/>
    <property type="molecule type" value="Genomic_DNA"/>
</dbReference>
<dbReference type="InterPro" id="IPR009057">
    <property type="entry name" value="Homeodomain-like_sf"/>
</dbReference>
<dbReference type="RefSeq" id="WP_009194394.1">
    <property type="nucleotide sequence ID" value="NZ_AODQ01000016.1"/>
</dbReference>
<sequence length="306" mass="35195">MEDYNKIIESLSIRYLKAKHFRVIEPVTVDNYYDVENTVLYMRRGQCSFNGEEVVNEGEGLFIPGGKNTSLTFGTGASLKVNNEDFLTNREKYLQAISFEEAERSTGIVVTQVSFEAKVFDSVNFFASLDIRAFRLEDNPVIYEIIDDISREAASKKPGKDRIVKISTDLLVVEVIRHILDRKLFVEQLATNSTYFNDPRLIDIFTYIKENISGDLSNKVLANVANVSEDYVGQYFKMLTGINPQDYIEYQRMEKAVTLLRTSKKSIREIGKDVGYKDTAYFCRRFKMMFGIPAGKMRRRESLMNV</sequence>
<keyword evidence="6" id="KW-1185">Reference proteome</keyword>
<keyword evidence="1" id="KW-0805">Transcription regulation</keyword>
<dbReference type="OrthoDB" id="636258at2"/>
<dbReference type="Proteomes" id="UP000011910">
    <property type="component" value="Unassembled WGS sequence"/>
</dbReference>
<keyword evidence="2" id="KW-0238">DNA-binding</keyword>
<evidence type="ECO:0000313" key="6">
    <source>
        <dbReference type="Proteomes" id="UP000011910"/>
    </source>
</evidence>
<comment type="caution">
    <text evidence="5">The sequence shown here is derived from an EMBL/GenBank/DDBJ whole genome shotgun (WGS) entry which is preliminary data.</text>
</comment>
<protein>
    <recommendedName>
        <fullName evidence="4">HTH araC/xylS-type domain-containing protein</fullName>
    </recommendedName>
</protein>
<evidence type="ECO:0000259" key="4">
    <source>
        <dbReference type="PROSITE" id="PS01124"/>
    </source>
</evidence>
<proteinExistence type="predicted"/>
<feature type="domain" description="HTH araC/xylS-type" evidence="4">
    <location>
        <begin position="202"/>
        <end position="300"/>
    </location>
</feature>
<evidence type="ECO:0000256" key="3">
    <source>
        <dbReference type="ARBA" id="ARBA00023163"/>
    </source>
</evidence>
<dbReference type="PATRIC" id="fig|1279009.4.peg.1006"/>
<dbReference type="SUPFAM" id="SSF46689">
    <property type="entry name" value="Homeodomain-like"/>
    <property type="match status" value="2"/>
</dbReference>
<dbReference type="InterPro" id="IPR018060">
    <property type="entry name" value="HTH_AraC"/>
</dbReference>
<dbReference type="STRING" id="1279009.ADICEAN_00992"/>
<dbReference type="PANTHER" id="PTHR43280">
    <property type="entry name" value="ARAC-FAMILY TRANSCRIPTIONAL REGULATOR"/>
    <property type="match status" value="1"/>
</dbReference>
<dbReference type="eggNOG" id="COG2207">
    <property type="taxonomic scope" value="Bacteria"/>
</dbReference>
<name>M7N5F0_9BACT</name>
<evidence type="ECO:0000256" key="2">
    <source>
        <dbReference type="ARBA" id="ARBA00023125"/>
    </source>
</evidence>
<dbReference type="PROSITE" id="PS01124">
    <property type="entry name" value="HTH_ARAC_FAMILY_2"/>
    <property type="match status" value="1"/>
</dbReference>
<accession>M7N5F0</accession>
<dbReference type="Gene3D" id="1.10.10.60">
    <property type="entry name" value="Homeodomain-like"/>
    <property type="match status" value="2"/>
</dbReference>
<dbReference type="Pfam" id="PF12852">
    <property type="entry name" value="Cupin_6"/>
    <property type="match status" value="1"/>
</dbReference>
<keyword evidence="3" id="KW-0804">Transcription</keyword>
<reference evidence="5 6" key="1">
    <citation type="journal article" date="2013" name="Genome Announc.">
        <title>Draft Genome Sequence of Cesiribacter andamanensis Strain AMV16T, Isolated from a Soil Sample from a Mud Volcano in the Andaman Islands, India.</title>
        <authorList>
            <person name="Shivaji S."/>
            <person name="Ara S."/>
            <person name="Begum Z."/>
            <person name="Srinivas T.N."/>
            <person name="Singh A."/>
            <person name="Kumar Pinnaka A."/>
        </authorList>
    </citation>
    <scope>NUCLEOTIDE SEQUENCE [LARGE SCALE GENOMIC DNA]</scope>
    <source>
        <strain evidence="5 6">AMV16</strain>
    </source>
</reference>
<dbReference type="PANTHER" id="PTHR43280:SF11">
    <property type="entry name" value="RCS-SPECIFIC HTH-TYPE TRANSCRIPTIONAL ACTIVATOR RCLR"/>
    <property type="match status" value="1"/>
</dbReference>
<dbReference type="InterPro" id="IPR032783">
    <property type="entry name" value="AraC_lig"/>
</dbReference>
<evidence type="ECO:0000256" key="1">
    <source>
        <dbReference type="ARBA" id="ARBA00023015"/>
    </source>
</evidence>
<dbReference type="SMART" id="SM00342">
    <property type="entry name" value="HTH_ARAC"/>
    <property type="match status" value="1"/>
</dbReference>
<gene>
    <name evidence="5" type="ORF">ADICEAN_00992</name>
</gene>
<dbReference type="AlphaFoldDB" id="M7N5F0"/>
<dbReference type="Pfam" id="PF12833">
    <property type="entry name" value="HTH_18"/>
    <property type="match status" value="1"/>
</dbReference>
<dbReference type="GO" id="GO:0003700">
    <property type="term" value="F:DNA-binding transcription factor activity"/>
    <property type="evidence" value="ECO:0007669"/>
    <property type="project" value="InterPro"/>
</dbReference>
<evidence type="ECO:0000313" key="5">
    <source>
        <dbReference type="EMBL" id="EMR03843.1"/>
    </source>
</evidence>